<feature type="domain" description="3-hydroxyisobutyrate dehydrogenase-like NAD-binding" evidence="12">
    <location>
        <begin position="169"/>
        <end position="289"/>
    </location>
</feature>
<dbReference type="Proteomes" id="UP000199118">
    <property type="component" value="Unassembled WGS sequence"/>
</dbReference>
<dbReference type="AlphaFoldDB" id="A0A1H2TMH5"/>
<dbReference type="PROSITE" id="PS00895">
    <property type="entry name" value="3_HYDROXYISOBUT_DH"/>
    <property type="match status" value="1"/>
</dbReference>
<dbReference type="STRING" id="356660.SAMN05444336_1011041"/>
<feature type="active site" evidence="10">
    <location>
        <position position="175"/>
    </location>
</feature>
<dbReference type="EMBL" id="FNMZ01000001">
    <property type="protein sequence ID" value="SDW44905.1"/>
    <property type="molecule type" value="Genomic_DNA"/>
</dbReference>
<feature type="domain" description="6-phosphogluconate dehydrogenase NADP-binding" evidence="11">
    <location>
        <begin position="9"/>
        <end position="162"/>
    </location>
</feature>
<dbReference type="EC" id="1.1.1.411" evidence="7"/>
<dbReference type="GO" id="GO:0016616">
    <property type="term" value="F:oxidoreductase activity, acting on the CH-OH group of donors, NAD or NADP as acceptor"/>
    <property type="evidence" value="ECO:0007669"/>
    <property type="project" value="InterPro"/>
</dbReference>
<dbReference type="Gene3D" id="3.40.50.720">
    <property type="entry name" value="NAD(P)-binding Rossmann-like Domain"/>
    <property type="match status" value="1"/>
</dbReference>
<keyword evidence="3" id="KW-0520">NAD</keyword>
<comment type="function">
    <text evidence="5">Catalyzes oxidation of L-threonate to 2-oxo-tetronate. Can use either NAD(+) or NADP(+) as cosubstrate, with a preference for NAD(+).</text>
</comment>
<dbReference type="Gene3D" id="1.10.1040.10">
    <property type="entry name" value="N-(1-d-carboxylethyl)-l-norvaline Dehydrogenase, domain 2"/>
    <property type="match status" value="1"/>
</dbReference>
<comment type="catalytic activity">
    <reaction evidence="9">
        <text>L-threonate + NAD(+) = 2-dehydro-L-erythronate + NADH + H(+)</text>
        <dbReference type="Rhea" id="RHEA:52548"/>
        <dbReference type="ChEBI" id="CHEBI:15378"/>
        <dbReference type="ChEBI" id="CHEBI:57540"/>
        <dbReference type="ChEBI" id="CHEBI:57561"/>
        <dbReference type="ChEBI" id="CHEBI:57945"/>
        <dbReference type="ChEBI" id="CHEBI:136669"/>
        <dbReference type="EC" id="1.1.1.411"/>
    </reaction>
</comment>
<dbReference type="InterPro" id="IPR050006">
    <property type="entry name" value="LtnD"/>
</dbReference>
<dbReference type="InterPro" id="IPR008927">
    <property type="entry name" value="6-PGluconate_DH-like_C_sf"/>
</dbReference>
<dbReference type="Pfam" id="PF14833">
    <property type="entry name" value="NAD_binding_11"/>
    <property type="match status" value="1"/>
</dbReference>
<keyword evidence="14" id="KW-1185">Reference proteome</keyword>
<dbReference type="Pfam" id="PF03446">
    <property type="entry name" value="NAD_binding_2"/>
    <property type="match status" value="1"/>
</dbReference>
<dbReference type="PIRSF" id="PIRSF000103">
    <property type="entry name" value="HIBADH"/>
    <property type="match status" value="1"/>
</dbReference>
<gene>
    <name evidence="13" type="ORF">SAMN05444336_1011041</name>
</gene>
<evidence type="ECO:0000256" key="8">
    <source>
        <dbReference type="ARBA" id="ARBA00039407"/>
    </source>
</evidence>
<organism evidence="13 14">
    <name type="scientific">Albimonas donghaensis</name>
    <dbReference type="NCBI Taxonomy" id="356660"/>
    <lineage>
        <taxon>Bacteria</taxon>
        <taxon>Pseudomonadati</taxon>
        <taxon>Pseudomonadota</taxon>
        <taxon>Alphaproteobacteria</taxon>
        <taxon>Rhodobacterales</taxon>
        <taxon>Paracoccaceae</taxon>
        <taxon>Albimonas</taxon>
    </lineage>
</organism>
<evidence type="ECO:0000256" key="6">
    <source>
        <dbReference type="ARBA" id="ARBA00037979"/>
    </source>
</evidence>
<proteinExistence type="inferred from homology"/>
<evidence type="ECO:0000256" key="4">
    <source>
        <dbReference type="ARBA" id="ARBA00023277"/>
    </source>
</evidence>
<name>A0A1H2TMH5_9RHOB</name>
<dbReference type="PANTHER" id="PTHR43060:SF17">
    <property type="entry name" value="L-THREONATE DEHYDROGENASE"/>
    <property type="match status" value="1"/>
</dbReference>
<dbReference type="PANTHER" id="PTHR43060">
    <property type="entry name" value="3-HYDROXYISOBUTYRATE DEHYDROGENASE-LIKE 1, MITOCHONDRIAL-RELATED"/>
    <property type="match status" value="1"/>
</dbReference>
<dbReference type="NCBIfam" id="NF043037">
    <property type="entry name" value="ThreonDh"/>
    <property type="match status" value="1"/>
</dbReference>
<comment type="similarity">
    <text evidence="6">Belongs to the HIBADH-related family. L-threonate dehydrogenase subfamily.</text>
</comment>
<evidence type="ECO:0000259" key="11">
    <source>
        <dbReference type="Pfam" id="PF03446"/>
    </source>
</evidence>
<evidence type="ECO:0000256" key="5">
    <source>
        <dbReference type="ARBA" id="ARBA00037062"/>
    </source>
</evidence>
<dbReference type="InterPro" id="IPR002204">
    <property type="entry name" value="3-OH-isobutyrate_DH-rel_CS"/>
</dbReference>
<evidence type="ECO:0000259" key="12">
    <source>
        <dbReference type="Pfam" id="PF14833"/>
    </source>
</evidence>
<reference evidence="13 14" key="1">
    <citation type="submission" date="2016-10" db="EMBL/GenBank/DDBJ databases">
        <authorList>
            <person name="de Groot N.N."/>
        </authorList>
    </citation>
    <scope>NUCLEOTIDE SEQUENCE [LARGE SCALE GENOMIC DNA]</scope>
    <source>
        <strain evidence="13 14">DSM 17890</strain>
    </source>
</reference>
<evidence type="ECO:0000256" key="1">
    <source>
        <dbReference type="ARBA" id="ARBA00022857"/>
    </source>
</evidence>
<evidence type="ECO:0000256" key="9">
    <source>
        <dbReference type="ARBA" id="ARBA00047312"/>
    </source>
</evidence>
<dbReference type="InterPro" id="IPR029154">
    <property type="entry name" value="HIBADH-like_NADP-bd"/>
</dbReference>
<dbReference type="RefSeq" id="WP_092680015.1">
    <property type="nucleotide sequence ID" value="NZ_FNMZ01000001.1"/>
</dbReference>
<dbReference type="GO" id="GO:0051287">
    <property type="term" value="F:NAD binding"/>
    <property type="evidence" value="ECO:0007669"/>
    <property type="project" value="InterPro"/>
</dbReference>
<evidence type="ECO:0000256" key="3">
    <source>
        <dbReference type="ARBA" id="ARBA00023027"/>
    </source>
</evidence>
<dbReference type="SUPFAM" id="SSF48179">
    <property type="entry name" value="6-phosphogluconate dehydrogenase C-terminal domain-like"/>
    <property type="match status" value="1"/>
</dbReference>
<evidence type="ECO:0000256" key="10">
    <source>
        <dbReference type="PIRSR" id="PIRSR000103-1"/>
    </source>
</evidence>
<evidence type="ECO:0000256" key="7">
    <source>
        <dbReference type="ARBA" id="ARBA00038870"/>
    </source>
</evidence>
<accession>A0A1H2TMH5</accession>
<keyword evidence="2" id="KW-0560">Oxidoreductase</keyword>
<dbReference type="InterPro" id="IPR013328">
    <property type="entry name" value="6PGD_dom2"/>
</dbReference>
<evidence type="ECO:0000256" key="2">
    <source>
        <dbReference type="ARBA" id="ARBA00023002"/>
    </source>
</evidence>
<dbReference type="GO" id="GO:0050661">
    <property type="term" value="F:NADP binding"/>
    <property type="evidence" value="ECO:0007669"/>
    <property type="project" value="InterPro"/>
</dbReference>
<keyword evidence="4" id="KW-0119">Carbohydrate metabolism</keyword>
<dbReference type="OrthoDB" id="9812907at2"/>
<dbReference type="SUPFAM" id="SSF51735">
    <property type="entry name" value="NAD(P)-binding Rossmann-fold domains"/>
    <property type="match status" value="1"/>
</dbReference>
<keyword evidence="1" id="KW-0521">NADP</keyword>
<sequence length="301" mass="30023">MSARGATCTVVGLGSMGFGMARSLLAGGRRVFGADLSAERVEALAALGGEAGAPGAAGPETDILVCVVLNAEQSRAVLFGPDGWAAHLRPGAVILGCATVPPDFAREMAAEAEARGLLYLDAPISGGAAKAAEGRLSIMAAGTAEAFAAARPALDAMAETVHDLGAAPGAGSAMKAVNQLLAGVHIAAMGEAMGFATALGLDLHKVLEVIGVSAGDSWMFSNRGPHVAEGDYAPRSAVTIWPKDLGIVAGIAAGAGLPVPMTETALARFRAAVEAGWGAEDDAAVAKLYAREAGLTLPGEE</sequence>
<dbReference type="InterPro" id="IPR036291">
    <property type="entry name" value="NAD(P)-bd_dom_sf"/>
</dbReference>
<evidence type="ECO:0000313" key="14">
    <source>
        <dbReference type="Proteomes" id="UP000199118"/>
    </source>
</evidence>
<protein>
    <recommendedName>
        <fullName evidence="8">L-threonate dehydrogenase</fullName>
        <ecNumber evidence="7">1.1.1.411</ecNumber>
    </recommendedName>
</protein>
<evidence type="ECO:0000313" key="13">
    <source>
        <dbReference type="EMBL" id="SDW44905.1"/>
    </source>
</evidence>
<dbReference type="GO" id="GO:0016054">
    <property type="term" value="P:organic acid catabolic process"/>
    <property type="evidence" value="ECO:0007669"/>
    <property type="project" value="UniProtKB-ARBA"/>
</dbReference>
<dbReference type="InterPro" id="IPR006115">
    <property type="entry name" value="6PGDH_NADP-bd"/>
</dbReference>
<dbReference type="InterPro" id="IPR015815">
    <property type="entry name" value="HIBADH-related"/>
</dbReference>